<feature type="domain" description="Ketoreductase" evidence="4">
    <location>
        <begin position="6"/>
        <end position="145"/>
    </location>
</feature>
<sequence>MDFTGKVILITGGGRGIGRAAALKFARHGADVALAARTAADLEAVAGEIRALGRRVVAVPTDTTNREQVTAFVAATISQLGRIDVVVNAAGIGILKPFLELTEADLDRMLAVNVRGVFNVTQVAALEMTKTGGGIVINIPGILGRAAMMQAAGYCASKFAVTGMTRAMALDLKRNGIRFTLLHFGGVDSPFWDTIAMRVQRDKMLSVEDAANAIVFAASHTGNGVLNELVLQPESHQM</sequence>
<dbReference type="PANTHER" id="PTHR43669:SF3">
    <property type="entry name" value="ALCOHOL DEHYDROGENASE, PUTATIVE (AFU_ORTHOLOGUE AFUA_3G03445)-RELATED"/>
    <property type="match status" value="1"/>
</dbReference>
<dbReference type="RefSeq" id="WP_211422789.1">
    <property type="nucleotide sequence ID" value="NZ_CP072642.1"/>
</dbReference>
<reference evidence="5 6" key="1">
    <citation type="submission" date="2021-03" db="EMBL/GenBank/DDBJ databases">
        <title>Genomic and phenotypic characterization of Chloracidobacterium isolates provides evidence for multiple species.</title>
        <authorList>
            <person name="Saini M.K."/>
            <person name="Costas A.M.G."/>
            <person name="Tank M."/>
            <person name="Bryant D.A."/>
        </authorList>
    </citation>
    <scope>NUCLEOTIDE SEQUENCE [LARGE SCALE GENOMIC DNA]</scope>
    <source>
        <strain evidence="5 6">N</strain>
    </source>
</reference>
<dbReference type="SMART" id="SM00822">
    <property type="entry name" value="PKS_KR"/>
    <property type="match status" value="1"/>
</dbReference>
<dbReference type="InterPro" id="IPR036291">
    <property type="entry name" value="NAD(P)-bd_dom_sf"/>
</dbReference>
<dbReference type="PRINTS" id="PR00081">
    <property type="entry name" value="GDHRDH"/>
</dbReference>
<dbReference type="Gene3D" id="3.40.50.720">
    <property type="entry name" value="NAD(P)-binding Rossmann-like Domain"/>
    <property type="match status" value="1"/>
</dbReference>
<protein>
    <submittedName>
        <fullName evidence="5">SDR family oxidoreductase</fullName>
    </submittedName>
</protein>
<dbReference type="Proteomes" id="UP000677668">
    <property type="component" value="Chromosome 1"/>
</dbReference>
<evidence type="ECO:0000313" key="6">
    <source>
        <dbReference type="Proteomes" id="UP000677668"/>
    </source>
</evidence>
<dbReference type="InterPro" id="IPR002347">
    <property type="entry name" value="SDR_fam"/>
</dbReference>
<proteinExistence type="inferred from homology"/>
<dbReference type="CDD" id="cd05233">
    <property type="entry name" value="SDR_c"/>
    <property type="match status" value="1"/>
</dbReference>
<dbReference type="InterPro" id="IPR057326">
    <property type="entry name" value="KR_dom"/>
</dbReference>
<evidence type="ECO:0000313" key="5">
    <source>
        <dbReference type="EMBL" id="QUV94501.1"/>
    </source>
</evidence>
<evidence type="ECO:0000259" key="4">
    <source>
        <dbReference type="SMART" id="SM00822"/>
    </source>
</evidence>
<dbReference type="PRINTS" id="PR00080">
    <property type="entry name" value="SDRFAMILY"/>
</dbReference>
<name>A0ABX8B5Z1_9BACT</name>
<dbReference type="SUPFAM" id="SSF51735">
    <property type="entry name" value="NAD(P)-binding Rossmann-fold domains"/>
    <property type="match status" value="1"/>
</dbReference>
<dbReference type="PANTHER" id="PTHR43669">
    <property type="entry name" value="5-KETO-D-GLUCONATE 5-REDUCTASE"/>
    <property type="match status" value="1"/>
</dbReference>
<comment type="similarity">
    <text evidence="1 3">Belongs to the short-chain dehydrogenases/reductases (SDR) family.</text>
</comment>
<evidence type="ECO:0000256" key="1">
    <source>
        <dbReference type="ARBA" id="ARBA00006484"/>
    </source>
</evidence>
<gene>
    <name evidence="5" type="ORF">J8C05_03375</name>
</gene>
<evidence type="ECO:0000256" key="3">
    <source>
        <dbReference type="RuleBase" id="RU000363"/>
    </source>
</evidence>
<dbReference type="Pfam" id="PF00106">
    <property type="entry name" value="adh_short"/>
    <property type="match status" value="1"/>
</dbReference>
<keyword evidence="6" id="KW-1185">Reference proteome</keyword>
<accession>A0ABX8B5Z1</accession>
<keyword evidence="2" id="KW-0560">Oxidoreductase</keyword>
<organism evidence="5 6">
    <name type="scientific">Chloracidobacterium sp. N</name>
    <dbReference type="NCBI Taxonomy" id="2821540"/>
    <lineage>
        <taxon>Bacteria</taxon>
        <taxon>Pseudomonadati</taxon>
        <taxon>Acidobacteriota</taxon>
        <taxon>Terriglobia</taxon>
        <taxon>Terriglobales</taxon>
        <taxon>Acidobacteriaceae</taxon>
        <taxon>Chloracidobacterium</taxon>
        <taxon>Chloracidobacterium aggregatum</taxon>
    </lineage>
</organism>
<evidence type="ECO:0000256" key="2">
    <source>
        <dbReference type="ARBA" id="ARBA00023002"/>
    </source>
</evidence>
<dbReference type="EMBL" id="CP072642">
    <property type="protein sequence ID" value="QUV94501.1"/>
    <property type="molecule type" value="Genomic_DNA"/>
</dbReference>